<dbReference type="InterPro" id="IPR002880">
    <property type="entry name" value="Pyrv_Fd/Flavodoxin_OxRdtase_N"/>
</dbReference>
<dbReference type="GO" id="GO:0016625">
    <property type="term" value="F:oxidoreductase activity, acting on the aldehyde or oxo group of donors, iron-sulfur protein as acceptor"/>
    <property type="evidence" value="ECO:0007669"/>
    <property type="project" value="UniProtKB-ARBA"/>
</dbReference>
<keyword evidence="1" id="KW-0560">Oxidoreductase</keyword>
<dbReference type="SUPFAM" id="SSF53323">
    <property type="entry name" value="Pyruvate-ferredoxin oxidoreductase, PFOR, domain III"/>
    <property type="match status" value="1"/>
</dbReference>
<dbReference type="InterPro" id="IPR019752">
    <property type="entry name" value="Pyrv/ketoisovalerate_OxRed_cat"/>
</dbReference>
<reference evidence="4" key="1">
    <citation type="submission" date="2016-10" db="EMBL/GenBank/DDBJ databases">
        <authorList>
            <person name="Varghese N."/>
        </authorList>
    </citation>
    <scope>NUCLEOTIDE SEQUENCE [LARGE SCALE GENOMIC DNA]</scope>
    <source>
        <strain evidence="4">DSM 44719</strain>
    </source>
</reference>
<proteinExistence type="predicted"/>
<evidence type="ECO:0000313" key="4">
    <source>
        <dbReference type="Proteomes" id="UP000183407"/>
    </source>
</evidence>
<dbReference type="GO" id="GO:0030976">
    <property type="term" value="F:thiamine pyrophosphate binding"/>
    <property type="evidence" value="ECO:0007669"/>
    <property type="project" value="InterPro"/>
</dbReference>
<dbReference type="InterPro" id="IPR046667">
    <property type="entry name" value="DUF6537"/>
</dbReference>
<dbReference type="NCBIfam" id="NF009588">
    <property type="entry name" value="PRK13029.1"/>
    <property type="match status" value="1"/>
</dbReference>
<dbReference type="InterPro" id="IPR017896">
    <property type="entry name" value="4Fe4S_Fe-S-bd"/>
</dbReference>
<dbReference type="PANTHER" id="PTHR48084">
    <property type="entry name" value="2-OXOGLUTARATE OXIDOREDUCTASE SUBUNIT KORB-RELATED"/>
    <property type="match status" value="1"/>
</dbReference>
<dbReference type="Gene3D" id="3.40.50.970">
    <property type="match status" value="1"/>
</dbReference>
<dbReference type="Pfam" id="PF01558">
    <property type="entry name" value="POR"/>
    <property type="match status" value="1"/>
</dbReference>
<gene>
    <name evidence="3" type="ORF">SAMN04490220_0725</name>
</gene>
<evidence type="ECO:0000313" key="3">
    <source>
        <dbReference type="EMBL" id="SEB42819.1"/>
    </source>
</evidence>
<dbReference type="PANTHER" id="PTHR48084:SF3">
    <property type="entry name" value="SUBUNIT OF PYRUVATE:FLAVODOXIN OXIDOREDUCTASE"/>
    <property type="match status" value="1"/>
</dbReference>
<evidence type="ECO:0000256" key="1">
    <source>
        <dbReference type="ARBA" id="ARBA00023002"/>
    </source>
</evidence>
<evidence type="ECO:0000259" key="2">
    <source>
        <dbReference type="PROSITE" id="PS51379"/>
    </source>
</evidence>
<dbReference type="GO" id="GO:0000287">
    <property type="term" value="F:magnesium ion binding"/>
    <property type="evidence" value="ECO:0007669"/>
    <property type="project" value="UniProtKB-ARBA"/>
</dbReference>
<dbReference type="Proteomes" id="UP000183407">
    <property type="component" value="Unassembled WGS sequence"/>
</dbReference>
<dbReference type="EMBL" id="FNTL01000003">
    <property type="protein sequence ID" value="SEB42819.1"/>
    <property type="molecule type" value="Genomic_DNA"/>
</dbReference>
<dbReference type="SUPFAM" id="SSF52518">
    <property type="entry name" value="Thiamin diphosphate-binding fold (THDP-binding)"/>
    <property type="match status" value="2"/>
</dbReference>
<dbReference type="Pfam" id="PF20169">
    <property type="entry name" value="DUF6537"/>
    <property type="match status" value="1"/>
</dbReference>
<sequence>MSLDTTPRLDDRYRTEQGTVYLSGLQALVRLPLDLVGRDRTGGRDTRAFISGYEGSPLAGYDLELARNAALLASGGVVFQPGVNEELAANAVQGSQLAAQLRGFEGDGVIGIWYGKAPGLDRATDALRHANLGGAHPGGGALVIVGDDSVAKSSTVPSSSEIALAELGMPVLSPSDPQDILDLGVHGIEMSRASGLWVAVKIATNVADGSATVRVGPSRVDPVKPQSEYLHEVSASFVQPTIARLERSLFSDRLAQARRYAAANAINSVHGQEGAAARVGLIVAGSSYLDVRQALLNLGLTESELADKGVRLLKLALVHPLIPEEIRAFSDGLDELIVVEEKRSFIEAAIKDILYGTDCAPAVSGKTSPDGSQLLRSDADLTPEHIAEALASRLGQYLTLPERPQPDVTHRRPVALPLLARTPFFCSGCPHNRSTEVPGDSLTGAGMGCAGMVTIMNPDRVGEVIGLTQMGGEGALWIGASPFLSRDHMIQNMGDGTFHHSGSLAIRAAIASGANITFKVLYNSAVAMTGGQQAVGKMSVPAIAHELKAEGAARIIITTEEPRRYRKVKLPSGVQLRHRDDLVQIQNELAGIAGVTVVIHDQECATELRRKRKRHLADDPQTRVFINERACEGCGDCGEKSNCLSVQPVQTEYGRKTKIHQASCNKDYSCLDGDCPSFLSVTPGRSTPRLTAPDICSDELPSPEFVVPTDSFSVRITGIGGTGVVTIAQMLATAAAQAGHYVQALDQTGLAQKGGAVVSDVRISTERLEQANKIGTGLADLYLGCDVLVAADPANLTVATKGRTVAVVSTAEVPTGAMVTDTNIAFPRSDQTVDRIAHVTREGDTHFVDARQWTLDLFDDDQYANVLLLGVAYQRGALPLPWDAIETAIKLNGVAVERNLQAFRRGRQLVSDPDSLKAILFAAQVTTEPAETSAEAREIAGQVSAAEGSELARIVLARVDDLIGYQNGAYAQTYADQVEWARRAEEQVSPGSTQFTESVARYLYKLMAYKDEYEVARLCLDPQLERELVSQFGEGYRAHYRLHPPFLRALGMSSKLSLGPWSRPILAVLRAMRGLRGTWLDPFGYAKLRRLERELIREYTATIRRVTSGLAEDNLELAMEIAELPDGIRGYESIKMQNVALYQERLAERMSNYQDSQVCA</sequence>
<dbReference type="PROSITE" id="PS51379">
    <property type="entry name" value="4FE4S_FER_2"/>
    <property type="match status" value="1"/>
</dbReference>
<dbReference type="Gene3D" id="3.40.920.10">
    <property type="entry name" value="Pyruvate-ferredoxin oxidoreductase, PFOR, domain III"/>
    <property type="match status" value="1"/>
</dbReference>
<dbReference type="InterPro" id="IPR002869">
    <property type="entry name" value="Pyrv_flavodox_OxRed_cen"/>
</dbReference>
<protein>
    <submittedName>
        <fullName evidence="3">Indolepyruvate ferredoxin oxidoreductase</fullName>
    </submittedName>
</protein>
<feature type="domain" description="4Fe-4S ferredoxin-type" evidence="2">
    <location>
        <begin position="622"/>
        <end position="654"/>
    </location>
</feature>
<dbReference type="InterPro" id="IPR029061">
    <property type="entry name" value="THDP-binding"/>
</dbReference>
<dbReference type="Pfam" id="PF02775">
    <property type="entry name" value="TPP_enzyme_C"/>
    <property type="match status" value="1"/>
</dbReference>
<keyword evidence="3" id="KW-0670">Pyruvate</keyword>
<dbReference type="InterPro" id="IPR051457">
    <property type="entry name" value="2-oxoacid:Fd_oxidoreductase"/>
</dbReference>
<accession>A0A1H4J8Z6</accession>
<dbReference type="GO" id="GO:0045333">
    <property type="term" value="P:cellular respiration"/>
    <property type="evidence" value="ECO:0007669"/>
    <property type="project" value="UniProtKB-ARBA"/>
</dbReference>
<dbReference type="AlphaFoldDB" id="A0A1H4J8Z6"/>
<dbReference type="NCBIfam" id="NF009589">
    <property type="entry name" value="PRK13030.1"/>
    <property type="match status" value="1"/>
</dbReference>
<dbReference type="InterPro" id="IPR011766">
    <property type="entry name" value="TPP_enzyme_TPP-bd"/>
</dbReference>
<dbReference type="CDD" id="cd07034">
    <property type="entry name" value="TPP_PYR_PFOR_IOR-alpha_like"/>
    <property type="match status" value="1"/>
</dbReference>
<name>A0A1H4J8Z6_RHOJO</name>
<organism evidence="3 4">
    <name type="scientific">Rhodococcus jostii</name>
    <dbReference type="NCBI Taxonomy" id="132919"/>
    <lineage>
        <taxon>Bacteria</taxon>
        <taxon>Bacillati</taxon>
        <taxon>Actinomycetota</taxon>
        <taxon>Actinomycetes</taxon>
        <taxon>Mycobacteriales</taxon>
        <taxon>Nocardiaceae</taxon>
        <taxon>Rhodococcus</taxon>
    </lineage>
</organism>